<evidence type="ECO:0008006" key="3">
    <source>
        <dbReference type="Google" id="ProtNLM"/>
    </source>
</evidence>
<accession>A0A9E7CT67</accession>
<evidence type="ECO:0000313" key="2">
    <source>
        <dbReference type="Proteomes" id="UP000831290"/>
    </source>
</evidence>
<dbReference type="KEGG" id="fbm:MQE35_17785"/>
<sequence>MRYFFYLAVFIFTSSCFNVERDCKSFKTGKFEFNYIINGKQYTGSFIRKDNLQIEYYNGKTDTSEVRWVNDCEFISKIINPKSMAEEKPVHIKILTTSKDSYTFEYSIVGDNKNKQRGTAKKID</sequence>
<dbReference type="PROSITE" id="PS51257">
    <property type="entry name" value="PROKAR_LIPOPROTEIN"/>
    <property type="match status" value="1"/>
</dbReference>
<dbReference type="EMBL" id="CP094358">
    <property type="protein sequence ID" value="UOB17576.1"/>
    <property type="molecule type" value="Genomic_DNA"/>
</dbReference>
<evidence type="ECO:0000313" key="1">
    <source>
        <dbReference type="EMBL" id="UOB17576.1"/>
    </source>
</evidence>
<keyword evidence="2" id="KW-1185">Reference proteome</keyword>
<dbReference type="RefSeq" id="WP_255843127.1">
    <property type="nucleotide sequence ID" value="NZ_CP094358.1"/>
</dbReference>
<dbReference type="AlphaFoldDB" id="A0A9E7CT67"/>
<organism evidence="1 2">
    <name type="scientific">Abyssalbus ytuae</name>
    <dbReference type="NCBI Taxonomy" id="2926907"/>
    <lineage>
        <taxon>Bacteria</taxon>
        <taxon>Pseudomonadati</taxon>
        <taxon>Bacteroidota</taxon>
        <taxon>Flavobacteriia</taxon>
        <taxon>Flavobacteriales</taxon>
        <taxon>Flavobacteriaceae</taxon>
        <taxon>Abyssalbus</taxon>
    </lineage>
</organism>
<dbReference type="Proteomes" id="UP000831290">
    <property type="component" value="Chromosome"/>
</dbReference>
<gene>
    <name evidence="1" type="ORF">MQE35_17785</name>
</gene>
<protein>
    <recommendedName>
        <fullName evidence="3">DNA topoisomerase IV</fullName>
    </recommendedName>
</protein>
<name>A0A9E7CT67_9FLAO</name>
<reference evidence="1" key="1">
    <citation type="submission" date="2022-03" db="EMBL/GenBank/DDBJ databases">
        <title>Description of Abyssus ytuae gen. nov., sp. nov., a novel member of the family Flavobacteriaceae isolated from the sediment of Mariana Trench.</title>
        <authorList>
            <person name="Zhang J."/>
            <person name="Xu X."/>
        </authorList>
    </citation>
    <scope>NUCLEOTIDE SEQUENCE</scope>
    <source>
        <strain evidence="1">MT3330</strain>
    </source>
</reference>
<proteinExistence type="predicted"/>